<feature type="transmembrane region" description="Helical" evidence="10">
    <location>
        <begin position="108"/>
        <end position="130"/>
    </location>
</feature>
<dbReference type="EMBL" id="JAMRYM010000037">
    <property type="protein sequence ID" value="MCM6762754.1"/>
    <property type="molecule type" value="Genomic_DNA"/>
</dbReference>
<comment type="subcellular location">
    <subcellularLocation>
        <location evidence="1 10">Cell membrane</location>
        <topology evidence="1 10">Multi-pass membrane protein</topology>
    </subcellularLocation>
</comment>
<evidence type="ECO:0000256" key="8">
    <source>
        <dbReference type="ARBA" id="ARBA00035585"/>
    </source>
</evidence>
<reference evidence="11" key="1">
    <citation type="submission" date="2022-06" db="EMBL/GenBank/DDBJ databases">
        <title>Whole genome shotgun sequencing (WGS) of Rathayibacter sp. ZW T2_19, isolated from stored onions (Allium cepa).</title>
        <authorList>
            <person name="Stoll D.A."/>
            <person name="Huch M."/>
        </authorList>
    </citation>
    <scope>NUCLEOTIDE SEQUENCE</scope>
    <source>
        <strain evidence="11">ZW T2_19</strain>
    </source>
</reference>
<dbReference type="PANTHER" id="PTHR28259:SF1">
    <property type="entry name" value="FLUORIDE EXPORT PROTEIN 1-RELATED"/>
    <property type="match status" value="1"/>
</dbReference>
<evidence type="ECO:0000313" key="12">
    <source>
        <dbReference type="Proteomes" id="UP001155240"/>
    </source>
</evidence>
<evidence type="ECO:0000256" key="7">
    <source>
        <dbReference type="ARBA" id="ARBA00035120"/>
    </source>
</evidence>
<evidence type="ECO:0000256" key="2">
    <source>
        <dbReference type="ARBA" id="ARBA00022475"/>
    </source>
</evidence>
<keyword evidence="12" id="KW-1185">Reference proteome</keyword>
<gene>
    <name evidence="10 11" type="primary">crcB</name>
    <name evidence="10" type="synonym">fluC</name>
    <name evidence="11" type="ORF">NB037_10040</name>
</gene>
<comment type="caution">
    <text evidence="11">The sequence shown here is derived from an EMBL/GenBank/DDBJ whole genome shotgun (WGS) entry which is preliminary data.</text>
</comment>
<keyword evidence="10" id="KW-0406">Ion transport</keyword>
<comment type="activity regulation">
    <text evidence="10">Na(+) is not transported, but it plays an essential structural role and its presence is essential for fluoride channel function.</text>
</comment>
<comment type="catalytic activity">
    <reaction evidence="8">
        <text>fluoride(in) = fluoride(out)</text>
        <dbReference type="Rhea" id="RHEA:76159"/>
        <dbReference type="ChEBI" id="CHEBI:17051"/>
    </reaction>
    <physiologicalReaction direction="left-to-right" evidence="8">
        <dbReference type="Rhea" id="RHEA:76160"/>
    </physiologicalReaction>
</comment>
<protein>
    <recommendedName>
        <fullName evidence="10">Fluoride-specific ion channel FluC</fullName>
    </recommendedName>
</protein>
<keyword evidence="10" id="KW-0813">Transport</keyword>
<feature type="transmembrane region" description="Helical" evidence="10">
    <location>
        <begin position="74"/>
        <end position="92"/>
    </location>
</feature>
<evidence type="ECO:0000256" key="10">
    <source>
        <dbReference type="HAMAP-Rule" id="MF_00454"/>
    </source>
</evidence>
<dbReference type="GO" id="GO:0005886">
    <property type="term" value="C:plasma membrane"/>
    <property type="evidence" value="ECO:0007669"/>
    <property type="project" value="UniProtKB-SubCell"/>
</dbReference>
<evidence type="ECO:0000256" key="3">
    <source>
        <dbReference type="ARBA" id="ARBA00022692"/>
    </source>
</evidence>
<keyword evidence="3 10" id="KW-0812">Transmembrane</keyword>
<feature type="binding site" evidence="10">
    <location>
        <position position="87"/>
    </location>
    <ligand>
        <name>Na(+)</name>
        <dbReference type="ChEBI" id="CHEBI:29101"/>
        <note>structural</note>
    </ligand>
</feature>
<dbReference type="AlphaFoldDB" id="A0A9X2E1G0"/>
<feature type="transmembrane region" description="Helical" evidence="10">
    <location>
        <begin position="12"/>
        <end position="33"/>
    </location>
</feature>
<comment type="function">
    <text evidence="9 10">Fluoride-specific ion channel. Important for reducing fluoride concentration in the cell, thus reducing its toxicity.</text>
</comment>
<evidence type="ECO:0000256" key="4">
    <source>
        <dbReference type="ARBA" id="ARBA00022989"/>
    </source>
</evidence>
<dbReference type="RefSeq" id="WP_251945514.1">
    <property type="nucleotide sequence ID" value="NZ_JAMRYM010000037.1"/>
</dbReference>
<evidence type="ECO:0000256" key="1">
    <source>
        <dbReference type="ARBA" id="ARBA00004651"/>
    </source>
</evidence>
<keyword evidence="10" id="KW-0915">Sodium</keyword>
<keyword evidence="10" id="KW-0479">Metal-binding</keyword>
<dbReference type="GO" id="GO:0140114">
    <property type="term" value="P:cellular detoxification of fluoride"/>
    <property type="evidence" value="ECO:0007669"/>
    <property type="project" value="UniProtKB-UniRule"/>
</dbReference>
<evidence type="ECO:0000256" key="9">
    <source>
        <dbReference type="ARBA" id="ARBA00049940"/>
    </source>
</evidence>
<keyword evidence="2 10" id="KW-1003">Cell membrane</keyword>
<dbReference type="Pfam" id="PF02537">
    <property type="entry name" value="CRCB"/>
    <property type="match status" value="1"/>
</dbReference>
<evidence type="ECO:0000256" key="6">
    <source>
        <dbReference type="ARBA" id="ARBA00023303"/>
    </source>
</evidence>
<keyword evidence="4 10" id="KW-1133">Transmembrane helix</keyword>
<dbReference type="PANTHER" id="PTHR28259">
    <property type="entry name" value="FLUORIDE EXPORT PROTEIN 1-RELATED"/>
    <property type="match status" value="1"/>
</dbReference>
<dbReference type="HAMAP" id="MF_00454">
    <property type="entry name" value="FluC"/>
    <property type="match status" value="1"/>
</dbReference>
<proteinExistence type="inferred from homology"/>
<dbReference type="GO" id="GO:0062054">
    <property type="term" value="F:fluoride channel activity"/>
    <property type="evidence" value="ECO:0007669"/>
    <property type="project" value="UniProtKB-UniRule"/>
</dbReference>
<feature type="transmembrane region" description="Helical" evidence="10">
    <location>
        <begin position="39"/>
        <end position="62"/>
    </location>
</feature>
<keyword evidence="6 10" id="KW-0407">Ion channel</keyword>
<accession>A0A9X2E1G0</accession>
<dbReference type="InterPro" id="IPR003691">
    <property type="entry name" value="FluC"/>
</dbReference>
<sequence>MTRPLPLRPGPLLVVAAGGSVGTAGRYATALALPPLGALPVATIAVNLVGAFLLGVLLEALARRGSDEGRRRSLRLLLGTGFLGGFTTYSTFSLDTVSLLESDRVGEAALVAAITLVLGTGAAVLGIALASRLRSTGEAE</sequence>
<keyword evidence="5 10" id="KW-0472">Membrane</keyword>
<comment type="similarity">
    <text evidence="7 10">Belongs to the fluoride channel Fluc/FEX (TC 1.A.43) family.</text>
</comment>
<organism evidence="11 12">
    <name type="scientific">Rathayibacter rubneri</name>
    <dbReference type="NCBI Taxonomy" id="2950106"/>
    <lineage>
        <taxon>Bacteria</taxon>
        <taxon>Bacillati</taxon>
        <taxon>Actinomycetota</taxon>
        <taxon>Actinomycetes</taxon>
        <taxon>Micrococcales</taxon>
        <taxon>Microbacteriaceae</taxon>
        <taxon>Rathayibacter</taxon>
    </lineage>
</organism>
<evidence type="ECO:0000256" key="5">
    <source>
        <dbReference type="ARBA" id="ARBA00023136"/>
    </source>
</evidence>
<dbReference type="GO" id="GO:0046872">
    <property type="term" value="F:metal ion binding"/>
    <property type="evidence" value="ECO:0007669"/>
    <property type="project" value="UniProtKB-KW"/>
</dbReference>
<evidence type="ECO:0000313" key="11">
    <source>
        <dbReference type="EMBL" id="MCM6762754.1"/>
    </source>
</evidence>
<feature type="binding site" evidence="10">
    <location>
        <position position="84"/>
    </location>
    <ligand>
        <name>Na(+)</name>
        <dbReference type="ChEBI" id="CHEBI:29101"/>
        <note>structural</note>
    </ligand>
</feature>
<dbReference type="NCBIfam" id="TIGR00494">
    <property type="entry name" value="crcB"/>
    <property type="match status" value="1"/>
</dbReference>
<name>A0A9X2E1G0_9MICO</name>
<dbReference type="Proteomes" id="UP001155240">
    <property type="component" value="Unassembled WGS sequence"/>
</dbReference>